<evidence type="ECO:0008006" key="4">
    <source>
        <dbReference type="Google" id="ProtNLM"/>
    </source>
</evidence>
<dbReference type="EMBL" id="KZ613488">
    <property type="protein sequence ID" value="PMD19795.1"/>
    <property type="molecule type" value="Genomic_DNA"/>
</dbReference>
<name>A0A2J6Q0I8_9HELO</name>
<dbReference type="AlphaFoldDB" id="A0A2J6Q0I8"/>
<keyword evidence="1" id="KW-0732">Signal</keyword>
<gene>
    <name evidence="2" type="ORF">NA56DRAFT_705508</name>
</gene>
<sequence length="178" mass="19301">MRVTGLLQVFLLLTLSALGLAASLPNGRPNPDGLTVRTAPERDYTIGKMGFKGLIGGHYFELNGTIQTGLFCWPVPGQPWGPTYHDDVTDSVQGIRSIYSNLCYFPPGPGVCAPLTCTANTQLMVCNDNNYEIVLECGATLGDMAQAINDNCNNNGLTGGQQFNALNYNLYTDWRNNC</sequence>
<reference evidence="2 3" key="1">
    <citation type="submission" date="2016-05" db="EMBL/GenBank/DDBJ databases">
        <title>A degradative enzymes factory behind the ericoid mycorrhizal symbiosis.</title>
        <authorList>
            <consortium name="DOE Joint Genome Institute"/>
            <person name="Martino E."/>
            <person name="Morin E."/>
            <person name="Grelet G."/>
            <person name="Kuo A."/>
            <person name="Kohler A."/>
            <person name="Daghino S."/>
            <person name="Barry K."/>
            <person name="Choi C."/>
            <person name="Cichocki N."/>
            <person name="Clum A."/>
            <person name="Copeland A."/>
            <person name="Hainaut M."/>
            <person name="Haridas S."/>
            <person name="Labutti K."/>
            <person name="Lindquist E."/>
            <person name="Lipzen A."/>
            <person name="Khouja H.-R."/>
            <person name="Murat C."/>
            <person name="Ohm R."/>
            <person name="Olson A."/>
            <person name="Spatafora J."/>
            <person name="Veneault-Fourrey C."/>
            <person name="Henrissat B."/>
            <person name="Grigoriev I."/>
            <person name="Martin F."/>
            <person name="Perotto S."/>
        </authorList>
    </citation>
    <scope>NUCLEOTIDE SEQUENCE [LARGE SCALE GENOMIC DNA]</scope>
    <source>
        <strain evidence="2 3">UAMH 7357</strain>
    </source>
</reference>
<evidence type="ECO:0000256" key="1">
    <source>
        <dbReference type="SAM" id="SignalP"/>
    </source>
</evidence>
<evidence type="ECO:0000313" key="3">
    <source>
        <dbReference type="Proteomes" id="UP000235672"/>
    </source>
</evidence>
<dbReference type="OrthoDB" id="3552888at2759"/>
<keyword evidence="3" id="KW-1185">Reference proteome</keyword>
<evidence type="ECO:0000313" key="2">
    <source>
        <dbReference type="EMBL" id="PMD19795.1"/>
    </source>
</evidence>
<feature type="chain" id="PRO_5014453529" description="LysM domain-containing protein" evidence="1">
    <location>
        <begin position="22"/>
        <end position="178"/>
    </location>
</feature>
<organism evidence="2 3">
    <name type="scientific">Hyaloscypha hepaticicola</name>
    <dbReference type="NCBI Taxonomy" id="2082293"/>
    <lineage>
        <taxon>Eukaryota</taxon>
        <taxon>Fungi</taxon>
        <taxon>Dikarya</taxon>
        <taxon>Ascomycota</taxon>
        <taxon>Pezizomycotina</taxon>
        <taxon>Leotiomycetes</taxon>
        <taxon>Helotiales</taxon>
        <taxon>Hyaloscyphaceae</taxon>
        <taxon>Hyaloscypha</taxon>
    </lineage>
</organism>
<dbReference type="Proteomes" id="UP000235672">
    <property type="component" value="Unassembled WGS sequence"/>
</dbReference>
<proteinExistence type="predicted"/>
<protein>
    <recommendedName>
        <fullName evidence="4">LysM domain-containing protein</fullName>
    </recommendedName>
</protein>
<feature type="signal peptide" evidence="1">
    <location>
        <begin position="1"/>
        <end position="21"/>
    </location>
</feature>
<accession>A0A2J6Q0I8</accession>